<proteinExistence type="predicted"/>
<gene>
    <name evidence="1" type="ORF">HNQ94_002186</name>
</gene>
<reference evidence="1 2" key="1">
    <citation type="submission" date="2020-08" db="EMBL/GenBank/DDBJ databases">
        <title>Genomic Encyclopedia of Type Strains, Phase IV (KMG-IV): sequencing the most valuable type-strain genomes for metagenomic binning, comparative biology and taxonomic classification.</title>
        <authorList>
            <person name="Goeker M."/>
        </authorList>
    </citation>
    <scope>NUCLEOTIDE SEQUENCE [LARGE SCALE GENOMIC DNA]</scope>
    <source>
        <strain evidence="1 2">DSM 19612</strain>
    </source>
</reference>
<keyword evidence="2" id="KW-1185">Reference proteome</keyword>
<evidence type="ECO:0000313" key="2">
    <source>
        <dbReference type="Proteomes" id="UP000581688"/>
    </source>
</evidence>
<dbReference type="EMBL" id="JACHGH010000005">
    <property type="protein sequence ID" value="MBB6453737.1"/>
    <property type="molecule type" value="Genomic_DNA"/>
</dbReference>
<evidence type="ECO:0000313" key="1">
    <source>
        <dbReference type="EMBL" id="MBB6453737.1"/>
    </source>
</evidence>
<accession>A0A841Q5V5</accession>
<dbReference type="AlphaFoldDB" id="A0A841Q5V5"/>
<organism evidence="1 2">
    <name type="scientific">Salirhabdus euzebyi</name>
    <dbReference type="NCBI Taxonomy" id="394506"/>
    <lineage>
        <taxon>Bacteria</taxon>
        <taxon>Bacillati</taxon>
        <taxon>Bacillota</taxon>
        <taxon>Bacilli</taxon>
        <taxon>Bacillales</taxon>
        <taxon>Bacillaceae</taxon>
        <taxon>Salirhabdus</taxon>
    </lineage>
</organism>
<comment type="caution">
    <text evidence="1">The sequence shown here is derived from an EMBL/GenBank/DDBJ whole genome shotgun (WGS) entry which is preliminary data.</text>
</comment>
<dbReference type="Proteomes" id="UP000581688">
    <property type="component" value="Unassembled WGS sequence"/>
</dbReference>
<name>A0A841Q5V5_9BACI</name>
<protein>
    <submittedName>
        <fullName evidence="1">Uncharacterized protein</fullName>
    </submittedName>
</protein>
<dbReference type="RefSeq" id="WP_174495918.1">
    <property type="nucleotide sequence ID" value="NZ_CADDWK010000005.1"/>
</dbReference>
<sequence>MGFMTKLFGIPNKKTVYTKNEVIEAARMIIPNHKLEIHERILMNYYHKERIAEALCNSLPEGLVAHANLSKVELDAIMWSTFIERFAVYYALNAYVIGFITGYSEKIGKLHVCEPNLARAYDSLMLELQNETSGMNYSRKSTEVFQGVFNSAFKIGEELSQVID</sequence>